<dbReference type="Pfam" id="PF01103">
    <property type="entry name" value="Omp85"/>
    <property type="match status" value="1"/>
</dbReference>
<dbReference type="InterPro" id="IPR011042">
    <property type="entry name" value="6-blade_b-propeller_TolB-like"/>
</dbReference>
<feature type="region of interest" description="Disordered" evidence="4">
    <location>
        <begin position="609"/>
        <end position="636"/>
    </location>
</feature>
<dbReference type="InterPro" id="IPR000184">
    <property type="entry name" value="Bac_surfAg_D15"/>
</dbReference>
<dbReference type="InterPro" id="IPR011659">
    <property type="entry name" value="WD40"/>
</dbReference>
<comment type="subcellular location">
    <subcellularLocation>
        <location evidence="1">Membrane</location>
    </subcellularLocation>
</comment>
<evidence type="ECO:0000256" key="1">
    <source>
        <dbReference type="ARBA" id="ARBA00004370"/>
    </source>
</evidence>
<protein>
    <submittedName>
        <fullName evidence="6">BamA/TamA family outer membrane protein</fullName>
    </submittedName>
</protein>
<organism evidence="6 7">
    <name type="scientific">candidate division KSB3 bacterium</name>
    <dbReference type="NCBI Taxonomy" id="2044937"/>
    <lineage>
        <taxon>Bacteria</taxon>
        <taxon>candidate division KSB3</taxon>
    </lineage>
</organism>
<dbReference type="Gene3D" id="2.120.10.60">
    <property type="entry name" value="Tricorn protease N-terminal domain"/>
    <property type="match status" value="1"/>
</dbReference>
<dbReference type="GO" id="GO:0019867">
    <property type="term" value="C:outer membrane"/>
    <property type="evidence" value="ECO:0007669"/>
    <property type="project" value="InterPro"/>
</dbReference>
<proteinExistence type="inferred from homology"/>
<evidence type="ECO:0000313" key="7">
    <source>
        <dbReference type="Proteomes" id="UP000649604"/>
    </source>
</evidence>
<reference evidence="6" key="1">
    <citation type="submission" date="2019-11" db="EMBL/GenBank/DDBJ databases">
        <title>Microbial mats filling the niche in hypersaline microbial mats.</title>
        <authorList>
            <person name="Wong H.L."/>
            <person name="Macleod F.I."/>
            <person name="White R.A. III"/>
            <person name="Burns B.P."/>
        </authorList>
    </citation>
    <scope>NUCLEOTIDE SEQUENCE</scope>
    <source>
        <strain evidence="6">Rbin_158</strain>
    </source>
</reference>
<dbReference type="Proteomes" id="UP000649604">
    <property type="component" value="Unassembled WGS sequence"/>
</dbReference>
<sequence>MDLHRRLKHGRWMKRTGRLVLVAWICAAGLICGRAVSGEAQLRGRFGKNKVHYKDFHWATLETTHFTIYFYRGEEPLAQHTARMAERAYQHLSQTLAHQFTDTIPLIIYASSDDFQQTEVVPGFLGEGIGGVTESLKGRIVLPFLGSYRSFNHVLIHELVHAFQFDMLSGGGPAISILSSLSIPLWFMEGMAEYLSEYANPLTDMWLRDAIQHETLPEAKQIESIRDIRAYRFGQSLWTYICDTYGEHIIGDLLRELAENQRWNQAIQETVGTSWNAIYTDWLERITTWYDPIQADRLPLPEQAQRLIAHKKDEFSLNIIPAVSPDGKHLAFVSDREYYRTIYLASAETGTVRNALVEGERRGTFESLRFLNTSITWSPDSQHIAFNARAGGENAIYLLNIASGDIVKKLSPEVVSLSFIAWSPDNRWIAFTGTKHGQEDLFLIDIETAETVQLTDDLYSNRHPAWSPDGTALAFSTDAGPISDAAALKFGPSNLAVYELPTGLSYRVTETAANDFTPVWSPDGSALAFISDRTGICNVYLLEMAKNRSAARLYRPGDIRQVTDVTTGIVGLTEDNPALTWAQETQHLFFSGFSDRGWDIFVLEQPQTADQEDYAESPVDGKQRPDSQQEGVPETVKKKDWGYPLPCKEEYHAKTYHARLTPEYILGGGGGTDEEFVLLARLGFSDMLANHRLTLGLNFTEVFDESDFLVAYSNRAHRLTYEVTAFQFGEDIGTFSMEDADLDIEVQRGAGVNFSWPFDKFRRVEFGLEGWMVSGDRIKHDETEELDDQYFVTPMLAYVHDTTLYTPIGPLDGRRARLSLHPAVGDFRYLSLAADTRWYVRTTRRSTLALRLLGATSLGENARIFEIGGPNSFRAGDFDDEDDEDAEDVQGTNILLGNIEYRFPLLPKVNFLRGTIFWDMSLGWSDEVQPFTSDGTDFVRFRDLRGAYGAGIRIPLSGPFGLINVRVDVAQETDLTRNIGNHKVLFSIGHDF</sequence>
<dbReference type="Gene3D" id="2.120.10.30">
    <property type="entry name" value="TolB, C-terminal domain"/>
    <property type="match status" value="2"/>
</dbReference>
<keyword evidence="3" id="KW-0472">Membrane</keyword>
<comment type="caution">
    <text evidence="6">The sequence shown here is derived from an EMBL/GenBank/DDBJ whole genome shotgun (WGS) entry which is preliminary data.</text>
</comment>
<evidence type="ECO:0000313" key="6">
    <source>
        <dbReference type="EMBL" id="MBD3323733.1"/>
    </source>
</evidence>
<dbReference type="EMBL" id="WJJP01000124">
    <property type="protein sequence ID" value="MBD3323733.1"/>
    <property type="molecule type" value="Genomic_DNA"/>
</dbReference>
<feature type="domain" description="Bacterial surface antigen (D15)" evidence="5">
    <location>
        <begin position="798"/>
        <end position="992"/>
    </location>
</feature>
<comment type="similarity">
    <text evidence="2">Belongs to the TolB family.</text>
</comment>
<dbReference type="PANTHER" id="PTHR36842:SF1">
    <property type="entry name" value="PROTEIN TOLB"/>
    <property type="match status" value="1"/>
</dbReference>
<dbReference type="Gene3D" id="2.40.160.50">
    <property type="entry name" value="membrane protein fhac: a member of the omp85/tpsb transporter family"/>
    <property type="match status" value="1"/>
</dbReference>
<name>A0A9D5JT24_9BACT</name>
<evidence type="ECO:0000256" key="2">
    <source>
        <dbReference type="ARBA" id="ARBA00009820"/>
    </source>
</evidence>
<evidence type="ECO:0000259" key="5">
    <source>
        <dbReference type="Pfam" id="PF01103"/>
    </source>
</evidence>
<dbReference type="SUPFAM" id="SSF82171">
    <property type="entry name" value="DPP6 N-terminal domain-like"/>
    <property type="match status" value="1"/>
</dbReference>
<gene>
    <name evidence="6" type="ORF">GF339_04055</name>
</gene>
<dbReference type="AlphaFoldDB" id="A0A9D5JT24"/>
<dbReference type="Pfam" id="PF07676">
    <property type="entry name" value="PD40"/>
    <property type="match status" value="1"/>
</dbReference>
<evidence type="ECO:0000256" key="3">
    <source>
        <dbReference type="ARBA" id="ARBA00023136"/>
    </source>
</evidence>
<evidence type="ECO:0000256" key="4">
    <source>
        <dbReference type="SAM" id="MobiDB-lite"/>
    </source>
</evidence>
<dbReference type="Pfam" id="PF26550">
    <property type="entry name" value="Tricorn_2nd"/>
    <property type="match status" value="1"/>
</dbReference>
<accession>A0A9D5JT24</accession>
<dbReference type="PANTHER" id="PTHR36842">
    <property type="entry name" value="PROTEIN TOLB HOMOLOG"/>
    <property type="match status" value="1"/>
</dbReference>